<name>A0A6U1Z4Q2_TRICV</name>
<evidence type="ECO:0000313" key="2">
    <source>
        <dbReference type="EMBL" id="CAD9359941.1"/>
    </source>
</evidence>
<accession>A0A6U1Z4Q2</accession>
<proteinExistence type="predicted"/>
<protein>
    <submittedName>
        <fullName evidence="1">Uncharacterized protein</fullName>
    </submittedName>
</protein>
<dbReference type="EMBL" id="HBGO01035053">
    <property type="protein sequence ID" value="CAD9359941.1"/>
    <property type="molecule type" value="Transcribed_RNA"/>
</dbReference>
<reference evidence="1" key="1">
    <citation type="submission" date="2021-01" db="EMBL/GenBank/DDBJ databases">
        <authorList>
            <person name="Corre E."/>
            <person name="Pelletier E."/>
            <person name="Niang G."/>
            <person name="Scheremetjew M."/>
            <person name="Finn R."/>
            <person name="Kale V."/>
            <person name="Holt S."/>
            <person name="Cochrane G."/>
            <person name="Meng A."/>
            <person name="Brown T."/>
            <person name="Cohen L."/>
        </authorList>
    </citation>
    <scope>NUCLEOTIDE SEQUENCE</scope>
    <source>
        <strain evidence="1">Grunow 1884</strain>
    </source>
</reference>
<evidence type="ECO:0000313" key="1">
    <source>
        <dbReference type="EMBL" id="CAD9359939.1"/>
    </source>
</evidence>
<evidence type="ECO:0000313" key="3">
    <source>
        <dbReference type="EMBL" id="CAD9359942.1"/>
    </source>
</evidence>
<organism evidence="1">
    <name type="scientific">Trieres chinensis</name>
    <name type="common">Marine centric diatom</name>
    <name type="synonym">Odontella sinensis</name>
    <dbReference type="NCBI Taxonomy" id="1514140"/>
    <lineage>
        <taxon>Eukaryota</taxon>
        <taxon>Sar</taxon>
        <taxon>Stramenopiles</taxon>
        <taxon>Ochrophyta</taxon>
        <taxon>Bacillariophyta</taxon>
        <taxon>Mediophyceae</taxon>
        <taxon>Biddulphiophycidae</taxon>
        <taxon>Eupodiscales</taxon>
        <taxon>Parodontellaceae</taxon>
        <taxon>Trieres</taxon>
    </lineage>
</organism>
<dbReference type="AlphaFoldDB" id="A0A6U1Z4Q2"/>
<gene>
    <name evidence="1" type="ORF">OSIN01602_LOCUS20241</name>
    <name evidence="2" type="ORF">OSIN01602_LOCUS20243</name>
    <name evidence="3" type="ORF">OSIN01602_LOCUS20244</name>
</gene>
<sequence>MNGEGRGGAGLEPTPCSYLQLPTPPFGATNLLWRNNLEGYGQRMKRGQVRKEKFGTMNHMHGWAEGDTDLICSPYTTQTTCIKCTNENTHLHLMNLNLNTYDH</sequence>
<dbReference type="EMBL" id="HBGO01035054">
    <property type="protein sequence ID" value="CAD9359942.1"/>
    <property type="molecule type" value="Transcribed_RNA"/>
</dbReference>
<dbReference type="EMBL" id="HBGO01035051">
    <property type="protein sequence ID" value="CAD9359939.1"/>
    <property type="molecule type" value="Transcribed_RNA"/>
</dbReference>